<protein>
    <submittedName>
        <fullName evidence="3">Uncharacterized protein</fullName>
    </submittedName>
</protein>
<evidence type="ECO:0000313" key="3">
    <source>
        <dbReference type="EMBL" id="KAK4449668.1"/>
    </source>
</evidence>
<keyword evidence="2" id="KW-0812">Transmembrane</keyword>
<keyword evidence="4" id="KW-1185">Reference proteome</keyword>
<dbReference type="Proteomes" id="UP001321760">
    <property type="component" value="Unassembled WGS sequence"/>
</dbReference>
<evidence type="ECO:0000256" key="2">
    <source>
        <dbReference type="SAM" id="Phobius"/>
    </source>
</evidence>
<proteinExistence type="predicted"/>
<name>A0AAV9GQQ4_9PEZI</name>
<dbReference type="AlphaFoldDB" id="A0AAV9GQQ4"/>
<keyword evidence="2" id="KW-1133">Transmembrane helix</keyword>
<feature type="transmembrane region" description="Helical" evidence="2">
    <location>
        <begin position="109"/>
        <end position="129"/>
    </location>
</feature>
<sequence length="213" mass="22581">MTLATLECPGYNGFFVCDAVIGGGCCPFGYLCDHTVTTQCRLTLKLNERTEVVTTTSGPVTGVYTTTFIEGPSLTAAHRIATATTDPNPGQMVVLPGGASLTPLQQAGIAGGSVAGFLVLVGASAWIFWARKRRELSLRGRGNEEAGFDDEKKEEGDDVTRHELVGHCTVEMDVESPAAELQAARMDHELGAHEIAEMEGSTPDPPQCEAAVR</sequence>
<comment type="caution">
    <text evidence="3">The sequence shown here is derived from an EMBL/GenBank/DDBJ whole genome shotgun (WGS) entry which is preliminary data.</text>
</comment>
<organism evidence="3 4">
    <name type="scientific">Podospora aff. communis PSN243</name>
    <dbReference type="NCBI Taxonomy" id="3040156"/>
    <lineage>
        <taxon>Eukaryota</taxon>
        <taxon>Fungi</taxon>
        <taxon>Dikarya</taxon>
        <taxon>Ascomycota</taxon>
        <taxon>Pezizomycotina</taxon>
        <taxon>Sordariomycetes</taxon>
        <taxon>Sordariomycetidae</taxon>
        <taxon>Sordariales</taxon>
        <taxon>Podosporaceae</taxon>
        <taxon>Podospora</taxon>
    </lineage>
</organism>
<reference evidence="3" key="1">
    <citation type="journal article" date="2023" name="Mol. Phylogenet. Evol.">
        <title>Genome-scale phylogeny and comparative genomics of the fungal order Sordariales.</title>
        <authorList>
            <person name="Hensen N."/>
            <person name="Bonometti L."/>
            <person name="Westerberg I."/>
            <person name="Brannstrom I.O."/>
            <person name="Guillou S."/>
            <person name="Cros-Aarteil S."/>
            <person name="Calhoun S."/>
            <person name="Haridas S."/>
            <person name="Kuo A."/>
            <person name="Mondo S."/>
            <person name="Pangilinan J."/>
            <person name="Riley R."/>
            <person name="LaButti K."/>
            <person name="Andreopoulos B."/>
            <person name="Lipzen A."/>
            <person name="Chen C."/>
            <person name="Yan M."/>
            <person name="Daum C."/>
            <person name="Ng V."/>
            <person name="Clum A."/>
            <person name="Steindorff A."/>
            <person name="Ohm R.A."/>
            <person name="Martin F."/>
            <person name="Silar P."/>
            <person name="Natvig D.O."/>
            <person name="Lalanne C."/>
            <person name="Gautier V."/>
            <person name="Ament-Velasquez S.L."/>
            <person name="Kruys A."/>
            <person name="Hutchinson M.I."/>
            <person name="Powell A.J."/>
            <person name="Barry K."/>
            <person name="Miller A.N."/>
            <person name="Grigoriev I.V."/>
            <person name="Debuchy R."/>
            <person name="Gladieux P."/>
            <person name="Hiltunen Thoren M."/>
            <person name="Johannesson H."/>
        </authorList>
    </citation>
    <scope>NUCLEOTIDE SEQUENCE</scope>
    <source>
        <strain evidence="3">PSN243</strain>
    </source>
</reference>
<accession>A0AAV9GQQ4</accession>
<gene>
    <name evidence="3" type="ORF">QBC34DRAFT_380125</name>
</gene>
<evidence type="ECO:0000256" key="1">
    <source>
        <dbReference type="SAM" id="MobiDB-lite"/>
    </source>
</evidence>
<evidence type="ECO:0000313" key="4">
    <source>
        <dbReference type="Proteomes" id="UP001321760"/>
    </source>
</evidence>
<reference evidence="3" key="2">
    <citation type="submission" date="2023-05" db="EMBL/GenBank/DDBJ databases">
        <authorList>
            <consortium name="Lawrence Berkeley National Laboratory"/>
            <person name="Steindorff A."/>
            <person name="Hensen N."/>
            <person name="Bonometti L."/>
            <person name="Westerberg I."/>
            <person name="Brannstrom I.O."/>
            <person name="Guillou S."/>
            <person name="Cros-Aarteil S."/>
            <person name="Calhoun S."/>
            <person name="Haridas S."/>
            <person name="Kuo A."/>
            <person name="Mondo S."/>
            <person name="Pangilinan J."/>
            <person name="Riley R."/>
            <person name="Labutti K."/>
            <person name="Andreopoulos B."/>
            <person name="Lipzen A."/>
            <person name="Chen C."/>
            <person name="Yanf M."/>
            <person name="Daum C."/>
            <person name="Ng V."/>
            <person name="Clum A."/>
            <person name="Ohm R."/>
            <person name="Martin F."/>
            <person name="Silar P."/>
            <person name="Natvig D."/>
            <person name="Lalanne C."/>
            <person name="Gautier V."/>
            <person name="Ament-Velasquez S.L."/>
            <person name="Kruys A."/>
            <person name="Hutchinson M.I."/>
            <person name="Powell A.J."/>
            <person name="Barry K."/>
            <person name="Miller A.N."/>
            <person name="Grigoriev I.V."/>
            <person name="Debuchy R."/>
            <person name="Gladieux P."/>
            <person name="Thoren M.H."/>
            <person name="Johannesson H."/>
        </authorList>
    </citation>
    <scope>NUCLEOTIDE SEQUENCE</scope>
    <source>
        <strain evidence="3">PSN243</strain>
    </source>
</reference>
<feature type="region of interest" description="Disordered" evidence="1">
    <location>
        <begin position="192"/>
        <end position="213"/>
    </location>
</feature>
<dbReference type="EMBL" id="MU865936">
    <property type="protein sequence ID" value="KAK4449668.1"/>
    <property type="molecule type" value="Genomic_DNA"/>
</dbReference>
<feature type="region of interest" description="Disordered" evidence="1">
    <location>
        <begin position="141"/>
        <end position="160"/>
    </location>
</feature>
<keyword evidence="2" id="KW-0472">Membrane</keyword>